<keyword evidence="6" id="KW-1185">Reference proteome</keyword>
<dbReference type="PANTHER" id="PTHR45947">
    <property type="entry name" value="SULFOQUINOVOSYL TRANSFERASE SQD2"/>
    <property type="match status" value="1"/>
</dbReference>
<dbReference type="Pfam" id="PF00534">
    <property type="entry name" value="Glycos_transf_1"/>
    <property type="match status" value="1"/>
</dbReference>
<dbReference type="SUPFAM" id="SSF53756">
    <property type="entry name" value="UDP-Glycosyltransferase/glycogen phosphorylase"/>
    <property type="match status" value="1"/>
</dbReference>
<accession>A0A0F0GZG9</accession>
<dbReference type="Pfam" id="PF13579">
    <property type="entry name" value="Glyco_trans_4_4"/>
    <property type="match status" value="1"/>
</dbReference>
<feature type="domain" description="Glycosyltransferase subfamily 4-like N-terminal" evidence="4">
    <location>
        <begin position="18"/>
        <end position="181"/>
    </location>
</feature>
<proteinExistence type="predicted"/>
<evidence type="ECO:0000259" key="3">
    <source>
        <dbReference type="Pfam" id="PF00534"/>
    </source>
</evidence>
<keyword evidence="1" id="KW-0328">Glycosyltransferase</keyword>
<dbReference type="InterPro" id="IPR050194">
    <property type="entry name" value="Glycosyltransferase_grp1"/>
</dbReference>
<dbReference type="InterPro" id="IPR001296">
    <property type="entry name" value="Glyco_trans_1"/>
</dbReference>
<name>A0A0F0GZG9_LENAE</name>
<sequence length="398" mass="42059">MRIAMVSAHASPLDEARGTHVAELSSALTRHGHDVTVYTRREAPDVPGRMRTDRGYEVVHVPAGPATPLADEQALPHTGDFISFLLREWATSRPDVVHGHGWMSGMVGVLGGRRARVPVVQTFHSLAAAERAGDTGPRERRRIEVLVGREAAHVAAASSGEMAELIKAGVDRAKISVVPVGVDIDQFTPEGPRAERDQSYRVVTAAPSPQYRDIEAVITALSGLDDAELVIAGRPESGRLHDDPEVTKLREHAENLGVGDRVVFAGAVAHSAMPALLRSADAVVCATSHESGAVALEAMACGVPVVAKAAGAPADLVVNGVTGLLVPPGEPESLSRALRSLLLDDTLRNEFAVAGRDRVTARYSWSRVAEDVLRVYARAGSASSGRTRSGRCHADSAG</sequence>
<evidence type="ECO:0008006" key="7">
    <source>
        <dbReference type="Google" id="ProtNLM"/>
    </source>
</evidence>
<gene>
    <name evidence="5" type="ORF">UK23_22245</name>
</gene>
<evidence type="ECO:0000313" key="5">
    <source>
        <dbReference type="EMBL" id="KJK46838.1"/>
    </source>
</evidence>
<dbReference type="PANTHER" id="PTHR45947:SF3">
    <property type="entry name" value="SULFOQUINOVOSYL TRANSFERASE SQD2"/>
    <property type="match status" value="1"/>
</dbReference>
<evidence type="ECO:0000256" key="1">
    <source>
        <dbReference type="ARBA" id="ARBA00022676"/>
    </source>
</evidence>
<dbReference type="OrthoDB" id="9810929at2"/>
<dbReference type="InterPro" id="IPR028098">
    <property type="entry name" value="Glyco_trans_4-like_N"/>
</dbReference>
<evidence type="ECO:0000256" key="2">
    <source>
        <dbReference type="ARBA" id="ARBA00022679"/>
    </source>
</evidence>
<comment type="caution">
    <text evidence="5">The sequence shown here is derived from an EMBL/GenBank/DDBJ whole genome shotgun (WGS) entry which is preliminary data.</text>
</comment>
<dbReference type="Proteomes" id="UP000033393">
    <property type="component" value="Unassembled WGS sequence"/>
</dbReference>
<dbReference type="PATRIC" id="fig|68170.10.peg.5529"/>
<evidence type="ECO:0000259" key="4">
    <source>
        <dbReference type="Pfam" id="PF13579"/>
    </source>
</evidence>
<dbReference type="EMBL" id="JYJG01000153">
    <property type="protein sequence ID" value="KJK46838.1"/>
    <property type="molecule type" value="Genomic_DNA"/>
</dbReference>
<dbReference type="AlphaFoldDB" id="A0A0F0GZG9"/>
<dbReference type="Gene3D" id="3.40.50.2000">
    <property type="entry name" value="Glycogen Phosphorylase B"/>
    <property type="match status" value="2"/>
</dbReference>
<organism evidence="5 6">
    <name type="scientific">Lentzea aerocolonigenes</name>
    <name type="common">Lechevalieria aerocolonigenes</name>
    <name type="synonym">Saccharothrix aerocolonigenes</name>
    <dbReference type="NCBI Taxonomy" id="68170"/>
    <lineage>
        <taxon>Bacteria</taxon>
        <taxon>Bacillati</taxon>
        <taxon>Actinomycetota</taxon>
        <taxon>Actinomycetes</taxon>
        <taxon>Pseudonocardiales</taxon>
        <taxon>Pseudonocardiaceae</taxon>
        <taxon>Lentzea</taxon>
    </lineage>
</organism>
<dbReference type="GO" id="GO:1901137">
    <property type="term" value="P:carbohydrate derivative biosynthetic process"/>
    <property type="evidence" value="ECO:0007669"/>
    <property type="project" value="UniProtKB-ARBA"/>
</dbReference>
<protein>
    <recommendedName>
        <fullName evidence="7">Glycosyl transferase</fullName>
    </recommendedName>
</protein>
<reference evidence="5 6" key="1">
    <citation type="submission" date="2015-02" db="EMBL/GenBank/DDBJ databases">
        <authorList>
            <person name="Ju K.-S."/>
            <person name="Doroghazi J.R."/>
            <person name="Metcalf W."/>
        </authorList>
    </citation>
    <scope>NUCLEOTIDE SEQUENCE [LARGE SCALE GENOMIC DNA]</scope>
    <source>
        <strain evidence="5 6">NRRL B-16140</strain>
    </source>
</reference>
<evidence type="ECO:0000313" key="6">
    <source>
        <dbReference type="Proteomes" id="UP000033393"/>
    </source>
</evidence>
<feature type="domain" description="Glycosyl transferase family 1" evidence="3">
    <location>
        <begin position="211"/>
        <end position="357"/>
    </location>
</feature>
<dbReference type="RefSeq" id="WP_045313553.1">
    <property type="nucleotide sequence ID" value="NZ_JYJG01000153.1"/>
</dbReference>
<dbReference type="GO" id="GO:0016757">
    <property type="term" value="F:glycosyltransferase activity"/>
    <property type="evidence" value="ECO:0007669"/>
    <property type="project" value="UniProtKB-KW"/>
</dbReference>
<keyword evidence="2" id="KW-0808">Transferase</keyword>